<sequence length="339" mass="36513">MKALSLGELRELLQSAAFAAWWTDHARAVSALVDARLRHDELVAQSELMDLRSELAQRAAIDTFSAAGGAEDDAAKTGVAAQALENAALELVGRYEEQRLRTSDLWVRLGGTERALDERREAAAAASRDAERSRTHAEAALRAAERQHAALRDAYGVEDGKRTRLWDEIEAIWGRSFERALVVAEQAAHARKVRRSAERLFEEAEERRRRARQLRGEAEAAGRAVAEAEAGRRSLLDRASAELGCLAGESFLYFRHRDDKRTAYAVALADDPDGAVQVKALGIYAVGRRGVAALEPAREAPPVPAAGGGGGEPLENHSPGARQAKAGDGPASPPAPAKP</sequence>
<evidence type="ECO:0000256" key="2">
    <source>
        <dbReference type="SAM" id="MobiDB-lite"/>
    </source>
</evidence>
<evidence type="ECO:0000313" key="4">
    <source>
        <dbReference type="Proteomes" id="UP001162891"/>
    </source>
</evidence>
<dbReference type="RefSeq" id="WP_248360230.1">
    <property type="nucleotide sequence ID" value="NZ_AP025591.1"/>
</dbReference>
<dbReference type="EMBL" id="AP025591">
    <property type="protein sequence ID" value="BDG02536.1"/>
    <property type="molecule type" value="Genomic_DNA"/>
</dbReference>
<keyword evidence="4" id="KW-1185">Reference proteome</keyword>
<proteinExistence type="predicted"/>
<keyword evidence="1" id="KW-0175">Coiled coil</keyword>
<gene>
    <name evidence="3" type="ORF">AMOR_15320</name>
</gene>
<feature type="region of interest" description="Disordered" evidence="2">
    <location>
        <begin position="294"/>
        <end position="339"/>
    </location>
</feature>
<feature type="coiled-coil region" evidence="1">
    <location>
        <begin position="127"/>
        <end position="154"/>
    </location>
</feature>
<feature type="coiled-coil region" evidence="1">
    <location>
        <begin position="187"/>
        <end position="221"/>
    </location>
</feature>
<evidence type="ECO:0000256" key="1">
    <source>
        <dbReference type="SAM" id="Coils"/>
    </source>
</evidence>
<reference evidence="4" key="1">
    <citation type="journal article" date="2022" name="Int. J. Syst. Evol. Microbiol.">
        <title>Anaeromyxobacter oryzae sp. nov., Anaeromyxobacter diazotrophicus sp. nov. and Anaeromyxobacter paludicola sp. nov., isolated from paddy soils.</title>
        <authorList>
            <person name="Itoh H."/>
            <person name="Xu Z."/>
            <person name="Mise K."/>
            <person name="Masuda Y."/>
            <person name="Ushijima N."/>
            <person name="Hayakawa C."/>
            <person name="Shiratori Y."/>
            <person name="Senoo K."/>
        </authorList>
    </citation>
    <scope>NUCLEOTIDE SEQUENCE [LARGE SCALE GENOMIC DNA]</scope>
    <source>
        <strain evidence="4">Red232</strain>
    </source>
</reference>
<organism evidence="3 4">
    <name type="scientific">Anaeromyxobacter oryzae</name>
    <dbReference type="NCBI Taxonomy" id="2918170"/>
    <lineage>
        <taxon>Bacteria</taxon>
        <taxon>Pseudomonadati</taxon>
        <taxon>Myxococcota</taxon>
        <taxon>Myxococcia</taxon>
        <taxon>Myxococcales</taxon>
        <taxon>Cystobacterineae</taxon>
        <taxon>Anaeromyxobacteraceae</taxon>
        <taxon>Anaeromyxobacter</taxon>
    </lineage>
</organism>
<protein>
    <submittedName>
        <fullName evidence="3">Uncharacterized protein</fullName>
    </submittedName>
</protein>
<name>A0ABM7WST8_9BACT</name>
<accession>A0ABM7WST8</accession>
<dbReference type="Proteomes" id="UP001162891">
    <property type="component" value="Chromosome"/>
</dbReference>
<evidence type="ECO:0000313" key="3">
    <source>
        <dbReference type="EMBL" id="BDG02536.1"/>
    </source>
</evidence>